<accession>A0A4U6D3U7</accession>
<evidence type="ECO:0000313" key="3">
    <source>
        <dbReference type="Proteomes" id="UP000304900"/>
    </source>
</evidence>
<dbReference type="Pfam" id="PF00534">
    <property type="entry name" value="Glycos_transf_1"/>
    <property type="match status" value="1"/>
</dbReference>
<organism evidence="2 3">
    <name type="scientific">Dyadobacter frigoris</name>
    <dbReference type="NCBI Taxonomy" id="2576211"/>
    <lineage>
        <taxon>Bacteria</taxon>
        <taxon>Pseudomonadati</taxon>
        <taxon>Bacteroidota</taxon>
        <taxon>Cytophagia</taxon>
        <taxon>Cytophagales</taxon>
        <taxon>Spirosomataceae</taxon>
        <taxon>Dyadobacter</taxon>
    </lineage>
</organism>
<dbReference type="SUPFAM" id="SSF53756">
    <property type="entry name" value="UDP-Glycosyltransferase/glycogen phosphorylase"/>
    <property type="match status" value="1"/>
</dbReference>
<dbReference type="Gene3D" id="3.40.50.2000">
    <property type="entry name" value="Glycogen Phosphorylase B"/>
    <property type="match status" value="2"/>
</dbReference>
<dbReference type="Proteomes" id="UP000304900">
    <property type="component" value="Unassembled WGS sequence"/>
</dbReference>
<feature type="domain" description="Glycosyl transferase family 1" evidence="1">
    <location>
        <begin position="185"/>
        <end position="337"/>
    </location>
</feature>
<evidence type="ECO:0000313" key="2">
    <source>
        <dbReference type="EMBL" id="TKT90598.1"/>
    </source>
</evidence>
<dbReference type="PANTHER" id="PTHR46401:SF8">
    <property type="entry name" value="BLL6006 PROTEIN"/>
    <property type="match status" value="1"/>
</dbReference>
<dbReference type="AlphaFoldDB" id="A0A4U6D3U7"/>
<comment type="caution">
    <text evidence="2">The sequence shown here is derived from an EMBL/GenBank/DDBJ whole genome shotgun (WGS) entry which is preliminary data.</text>
</comment>
<dbReference type="GO" id="GO:0016757">
    <property type="term" value="F:glycosyltransferase activity"/>
    <property type="evidence" value="ECO:0007669"/>
    <property type="project" value="InterPro"/>
</dbReference>
<keyword evidence="3" id="KW-1185">Reference proteome</keyword>
<dbReference type="EMBL" id="SZVO01000009">
    <property type="protein sequence ID" value="TKT90598.1"/>
    <property type="molecule type" value="Genomic_DNA"/>
</dbReference>
<evidence type="ECO:0000259" key="1">
    <source>
        <dbReference type="Pfam" id="PF00534"/>
    </source>
</evidence>
<dbReference type="InterPro" id="IPR001296">
    <property type="entry name" value="Glyco_trans_1"/>
</dbReference>
<dbReference type="OrthoDB" id="9811239at2"/>
<dbReference type="CDD" id="cd03801">
    <property type="entry name" value="GT4_PimA-like"/>
    <property type="match status" value="1"/>
</dbReference>
<keyword evidence="2" id="KW-0808">Transferase</keyword>
<dbReference type="RefSeq" id="WP_137341766.1">
    <property type="nucleotide sequence ID" value="NZ_BSQH01000002.1"/>
</dbReference>
<gene>
    <name evidence="2" type="ORF">FDK13_19950</name>
</gene>
<dbReference type="PANTHER" id="PTHR46401">
    <property type="entry name" value="GLYCOSYLTRANSFERASE WBBK-RELATED"/>
    <property type="match status" value="1"/>
</dbReference>
<sequence length="365" mass="41363">MKFIFASYVYTPEFDDPRSWLIRINAYTGIPEALSQDNEVISIEQINYEGHFHNKGVDYHFKRFSQGALRFFPFKLNTYIKSLQPDVVVIQGLHYPFQVIQLRLLLGNKTKIIAQNHAEKPFGGLKKYLQKLADLCINTYLFASHPMGMQWIKAGNLASAEKIHEVMEVSSVFYPMEKEVAKARTNVNGNPVFLWVGRLNANKDPLTVISAFVRYLELNENAKLYMLYHTEELLEEIKSLLGVRYKNSVILVGKVPHADLLYWFNSADFILSGSHYEGSGTAICEAMSCGCIPLVTDILSFRMITNDGACGILYEPGNADALLSVLKKIEEIDIEAKQRITLDYFQDHLSFQAIASQINQIAGSL</sequence>
<proteinExistence type="predicted"/>
<name>A0A4U6D3U7_9BACT</name>
<reference evidence="2 3" key="1">
    <citation type="submission" date="2019-05" db="EMBL/GenBank/DDBJ databases">
        <title>Dyadobacter AR-3-8 sp. nov., isolated from arctic soil.</title>
        <authorList>
            <person name="Chaudhary D.K."/>
        </authorList>
    </citation>
    <scope>NUCLEOTIDE SEQUENCE [LARGE SCALE GENOMIC DNA]</scope>
    <source>
        <strain evidence="2 3">AR-3-8</strain>
    </source>
</reference>
<protein>
    <submittedName>
        <fullName evidence="2">Glycosyltransferase family 4 protein</fullName>
    </submittedName>
</protein>